<dbReference type="PANTHER" id="PTHR43685">
    <property type="entry name" value="GLYCOSYLTRANSFERASE"/>
    <property type="match status" value="1"/>
</dbReference>
<organism evidence="2 3">
    <name type="scientific">Thermohalobaculum xanthum</name>
    <dbReference type="NCBI Taxonomy" id="2753746"/>
    <lineage>
        <taxon>Bacteria</taxon>
        <taxon>Pseudomonadati</taxon>
        <taxon>Pseudomonadota</taxon>
        <taxon>Alphaproteobacteria</taxon>
        <taxon>Rhodobacterales</taxon>
        <taxon>Paracoccaceae</taxon>
        <taxon>Thermohalobaculum</taxon>
    </lineage>
</organism>
<dbReference type="SUPFAM" id="SSF53448">
    <property type="entry name" value="Nucleotide-diphospho-sugar transferases"/>
    <property type="match status" value="1"/>
</dbReference>
<protein>
    <submittedName>
        <fullName evidence="2">Glycosyltransferase</fullName>
    </submittedName>
</protein>
<proteinExistence type="predicted"/>
<sequence>MSAPFFSVIIPSFNRLSFLQECIASVRAQTFQDFELIVVDDGSTDGTSDYLASEVPGVHPVRQANAGPGAARNKGASVACGRYLAFLDSDDLWTPWALETYARALARCDACSVIFGNFADFENVEQLAWGERAAFAIDHRACFLDACQEGYFAGAGMMVVERAVFEDITGFREKRMNAEDHDLALRLGDARGFVQVLSPITVFHRIHGSNETASLAQSYAGMRHLVGTELQGGYPGGRERAAQRRSIIGRHVRPVVLSAARSGQFLEAWALYKATAGWQAREMRFKFLAGAALIIGAAAVRRIAHG</sequence>
<accession>A0A8J7M703</accession>
<evidence type="ECO:0000313" key="2">
    <source>
        <dbReference type="EMBL" id="MBK0399761.1"/>
    </source>
</evidence>
<dbReference type="Pfam" id="PF00535">
    <property type="entry name" value="Glycos_transf_2"/>
    <property type="match status" value="1"/>
</dbReference>
<name>A0A8J7M703_9RHOB</name>
<dbReference type="InterPro" id="IPR001173">
    <property type="entry name" value="Glyco_trans_2-like"/>
</dbReference>
<dbReference type="AlphaFoldDB" id="A0A8J7M703"/>
<dbReference type="RefSeq" id="WP_200609953.1">
    <property type="nucleotide sequence ID" value="NZ_JAEHHL010000006.1"/>
</dbReference>
<dbReference type="InterPro" id="IPR050834">
    <property type="entry name" value="Glycosyltransf_2"/>
</dbReference>
<feature type="domain" description="Glycosyltransferase 2-like" evidence="1">
    <location>
        <begin position="7"/>
        <end position="168"/>
    </location>
</feature>
<dbReference type="PANTHER" id="PTHR43685:SF2">
    <property type="entry name" value="GLYCOSYLTRANSFERASE 2-LIKE DOMAIN-CONTAINING PROTEIN"/>
    <property type="match status" value="1"/>
</dbReference>
<dbReference type="EMBL" id="JAEHHL010000006">
    <property type="protein sequence ID" value="MBK0399761.1"/>
    <property type="molecule type" value="Genomic_DNA"/>
</dbReference>
<dbReference type="Gene3D" id="3.90.550.10">
    <property type="entry name" value="Spore Coat Polysaccharide Biosynthesis Protein SpsA, Chain A"/>
    <property type="match status" value="1"/>
</dbReference>
<evidence type="ECO:0000259" key="1">
    <source>
        <dbReference type="Pfam" id="PF00535"/>
    </source>
</evidence>
<gene>
    <name evidence="2" type="ORF">H0I76_11215</name>
</gene>
<evidence type="ECO:0000313" key="3">
    <source>
        <dbReference type="Proteomes" id="UP000655420"/>
    </source>
</evidence>
<comment type="caution">
    <text evidence="2">The sequence shown here is derived from an EMBL/GenBank/DDBJ whole genome shotgun (WGS) entry which is preliminary data.</text>
</comment>
<reference evidence="2" key="1">
    <citation type="submission" date="2020-12" db="EMBL/GenBank/DDBJ databases">
        <title>Bacterial taxonomy.</title>
        <authorList>
            <person name="Pan X."/>
        </authorList>
    </citation>
    <scope>NUCLEOTIDE SEQUENCE</scope>
    <source>
        <strain evidence="2">M0105</strain>
    </source>
</reference>
<dbReference type="Proteomes" id="UP000655420">
    <property type="component" value="Unassembled WGS sequence"/>
</dbReference>
<keyword evidence="3" id="KW-1185">Reference proteome</keyword>
<dbReference type="InterPro" id="IPR029044">
    <property type="entry name" value="Nucleotide-diphossugar_trans"/>
</dbReference>